<keyword evidence="2" id="KW-0732">Signal</keyword>
<evidence type="ECO:0000256" key="2">
    <source>
        <dbReference type="SAM" id="SignalP"/>
    </source>
</evidence>
<dbReference type="EMBL" id="JAYMYR010000011">
    <property type="protein sequence ID" value="KAK7332187.1"/>
    <property type="molecule type" value="Genomic_DNA"/>
</dbReference>
<evidence type="ECO:0000313" key="4">
    <source>
        <dbReference type="Proteomes" id="UP001374584"/>
    </source>
</evidence>
<sequence length="150" mass="17147">MAKLTPTLKCMFTITLFILFLLSYTLSSSSSSSSSSHYSTVVDIQHQNPSPTITPPQHYQIFYLKNTPYTTPLTKQERFKKRRTRRNKNMMRHRKKMVVKNMHQSRDSRPFSVMLPKGFVPPSGSSPCHNDQPNSVSSSFHCHLSATAQP</sequence>
<organism evidence="3 4">
    <name type="scientific">Phaseolus coccineus</name>
    <name type="common">Scarlet runner bean</name>
    <name type="synonym">Phaseolus multiflorus</name>
    <dbReference type="NCBI Taxonomy" id="3886"/>
    <lineage>
        <taxon>Eukaryota</taxon>
        <taxon>Viridiplantae</taxon>
        <taxon>Streptophyta</taxon>
        <taxon>Embryophyta</taxon>
        <taxon>Tracheophyta</taxon>
        <taxon>Spermatophyta</taxon>
        <taxon>Magnoliopsida</taxon>
        <taxon>eudicotyledons</taxon>
        <taxon>Gunneridae</taxon>
        <taxon>Pentapetalae</taxon>
        <taxon>rosids</taxon>
        <taxon>fabids</taxon>
        <taxon>Fabales</taxon>
        <taxon>Fabaceae</taxon>
        <taxon>Papilionoideae</taxon>
        <taxon>50 kb inversion clade</taxon>
        <taxon>NPAAA clade</taxon>
        <taxon>indigoferoid/millettioid clade</taxon>
        <taxon>Phaseoleae</taxon>
        <taxon>Phaseolus</taxon>
    </lineage>
</organism>
<feature type="compositionally biased region" description="Basic residues" evidence="1">
    <location>
        <begin position="78"/>
        <end position="98"/>
    </location>
</feature>
<comment type="caution">
    <text evidence="3">The sequence shown here is derived from an EMBL/GenBank/DDBJ whole genome shotgun (WGS) entry which is preliminary data.</text>
</comment>
<gene>
    <name evidence="3" type="ORF">VNO80_28935</name>
</gene>
<dbReference type="Proteomes" id="UP001374584">
    <property type="component" value="Unassembled WGS sequence"/>
</dbReference>
<proteinExistence type="predicted"/>
<accession>A0AAN9L9Z5</accession>
<feature type="signal peptide" evidence="2">
    <location>
        <begin position="1"/>
        <end position="27"/>
    </location>
</feature>
<keyword evidence="4" id="KW-1185">Reference proteome</keyword>
<name>A0AAN9L9Z5_PHACN</name>
<feature type="chain" id="PRO_5042888784" description="Transmembrane protein" evidence="2">
    <location>
        <begin position="28"/>
        <end position="150"/>
    </location>
</feature>
<reference evidence="3 4" key="1">
    <citation type="submission" date="2024-01" db="EMBL/GenBank/DDBJ databases">
        <title>The genomes of 5 underutilized Papilionoideae crops provide insights into root nodulation and disease resistanc.</title>
        <authorList>
            <person name="Jiang F."/>
        </authorList>
    </citation>
    <scope>NUCLEOTIDE SEQUENCE [LARGE SCALE GENOMIC DNA]</scope>
    <source>
        <strain evidence="3">JINMINGXINNONG_FW02</strain>
        <tissue evidence="3">Leaves</tissue>
    </source>
</reference>
<evidence type="ECO:0008006" key="5">
    <source>
        <dbReference type="Google" id="ProtNLM"/>
    </source>
</evidence>
<feature type="compositionally biased region" description="Polar residues" evidence="1">
    <location>
        <begin position="123"/>
        <end position="150"/>
    </location>
</feature>
<dbReference type="AlphaFoldDB" id="A0AAN9L9Z5"/>
<evidence type="ECO:0000256" key="1">
    <source>
        <dbReference type="SAM" id="MobiDB-lite"/>
    </source>
</evidence>
<feature type="region of interest" description="Disordered" evidence="1">
    <location>
        <begin position="122"/>
        <end position="150"/>
    </location>
</feature>
<protein>
    <recommendedName>
        <fullName evidence="5">Transmembrane protein</fullName>
    </recommendedName>
</protein>
<evidence type="ECO:0000313" key="3">
    <source>
        <dbReference type="EMBL" id="KAK7332187.1"/>
    </source>
</evidence>
<feature type="region of interest" description="Disordered" evidence="1">
    <location>
        <begin position="73"/>
        <end position="107"/>
    </location>
</feature>